<gene>
    <name evidence="2" type="ORF">BCR36DRAFT_345228</name>
</gene>
<accession>A0A1Y1VIJ4</accession>
<organism evidence="2 3">
    <name type="scientific">Piromyces finnis</name>
    <dbReference type="NCBI Taxonomy" id="1754191"/>
    <lineage>
        <taxon>Eukaryota</taxon>
        <taxon>Fungi</taxon>
        <taxon>Fungi incertae sedis</taxon>
        <taxon>Chytridiomycota</taxon>
        <taxon>Chytridiomycota incertae sedis</taxon>
        <taxon>Neocallimastigomycetes</taxon>
        <taxon>Neocallimastigales</taxon>
        <taxon>Neocallimastigaceae</taxon>
        <taxon>Piromyces</taxon>
    </lineage>
</organism>
<dbReference type="Gene3D" id="2.30.30.100">
    <property type="match status" value="1"/>
</dbReference>
<dbReference type="STRING" id="1754191.A0A1Y1VIJ4"/>
<dbReference type="InterPro" id="IPR010920">
    <property type="entry name" value="LSM_dom_sf"/>
</dbReference>
<reference evidence="2 3" key="1">
    <citation type="submission" date="2016-08" db="EMBL/GenBank/DDBJ databases">
        <title>Genomes of anaerobic fungi encode conserved fungal cellulosomes for biomass hydrolysis.</title>
        <authorList>
            <consortium name="DOE Joint Genome Institute"/>
            <person name="Haitjema C.H."/>
            <person name="Gilmore S.P."/>
            <person name="Henske J.K."/>
            <person name="Solomon K.V."/>
            <person name="De Groot R."/>
            <person name="Kuo A."/>
            <person name="Mondo S.J."/>
            <person name="Salamov A.A."/>
            <person name="Labutti K."/>
            <person name="Zhao Z."/>
            <person name="Chiniquy J."/>
            <person name="Barry K."/>
            <person name="Brewer H.M."/>
            <person name="Purvine S.O."/>
            <person name="Wright A.T."/>
            <person name="Boxma B."/>
            <person name="Van Alen T."/>
            <person name="Hackstein J.H."/>
            <person name="Baker S.E."/>
            <person name="Grigoriev I.V."/>
            <person name="O'Malley M.A."/>
        </authorList>
    </citation>
    <scope>NUCLEOTIDE SEQUENCE [LARGE SCALE GENOMIC DNA]</scope>
    <source>
        <strain evidence="3">finn</strain>
    </source>
</reference>
<dbReference type="CDD" id="cd06168">
    <property type="entry name" value="LSMD1"/>
    <property type="match status" value="1"/>
</dbReference>
<name>A0A1Y1VIJ4_9FUNG</name>
<dbReference type="InterPro" id="IPR034110">
    <property type="entry name" value="LSMD1_Sm"/>
</dbReference>
<dbReference type="InterPro" id="IPR050914">
    <property type="entry name" value="snRNP_SmB/NAA38-like"/>
</dbReference>
<feature type="domain" description="Sm" evidence="1">
    <location>
        <begin position="17"/>
        <end position="110"/>
    </location>
</feature>
<dbReference type="EMBL" id="MCFH01000006">
    <property type="protein sequence ID" value="ORX57227.1"/>
    <property type="molecule type" value="Genomic_DNA"/>
</dbReference>
<sequence length="116" mass="13856">MAAKEVYCPKNDTENIKELSRYIYNKLRVTIEDKREFIGYFMCIDKDKNIILSATNEYCLKEETDKKDQNEIDNSDDFEFDENKMFEDKYESRFVGLIMIPGKYIKKVEAVSFPYI</sequence>
<reference evidence="2 3" key="2">
    <citation type="submission" date="2016-08" db="EMBL/GenBank/DDBJ databases">
        <title>Pervasive Adenine N6-methylation of Active Genes in Fungi.</title>
        <authorList>
            <consortium name="DOE Joint Genome Institute"/>
            <person name="Mondo S.J."/>
            <person name="Dannebaum R.O."/>
            <person name="Kuo R.C."/>
            <person name="Labutti K."/>
            <person name="Haridas S."/>
            <person name="Kuo A."/>
            <person name="Salamov A."/>
            <person name="Ahrendt S.R."/>
            <person name="Lipzen A."/>
            <person name="Sullivan W."/>
            <person name="Andreopoulos W.B."/>
            <person name="Clum A."/>
            <person name="Lindquist E."/>
            <person name="Daum C."/>
            <person name="Ramamoorthy G.K."/>
            <person name="Gryganskyi A."/>
            <person name="Culley D."/>
            <person name="Magnuson J.K."/>
            <person name="James T.Y."/>
            <person name="O'Malley M.A."/>
            <person name="Stajich J.E."/>
            <person name="Spatafora J.W."/>
            <person name="Visel A."/>
            <person name="Grigoriev I.V."/>
        </authorList>
    </citation>
    <scope>NUCLEOTIDE SEQUENCE [LARGE SCALE GENOMIC DNA]</scope>
    <source>
        <strain evidence="3">finn</strain>
    </source>
</reference>
<evidence type="ECO:0000259" key="1">
    <source>
        <dbReference type="SMART" id="SM00651"/>
    </source>
</evidence>
<keyword evidence="3" id="KW-1185">Reference proteome</keyword>
<dbReference type="AlphaFoldDB" id="A0A1Y1VIJ4"/>
<dbReference type="InterPro" id="IPR001163">
    <property type="entry name" value="Sm_dom_euk/arc"/>
</dbReference>
<dbReference type="PANTHER" id="PTHR10701">
    <property type="entry name" value="SMALL NUCLEAR RIBONUCLEOPROTEIN-ASSOCIATED PROTEIN B AND N"/>
    <property type="match status" value="1"/>
</dbReference>
<evidence type="ECO:0000313" key="3">
    <source>
        <dbReference type="Proteomes" id="UP000193719"/>
    </source>
</evidence>
<evidence type="ECO:0000313" key="2">
    <source>
        <dbReference type="EMBL" id="ORX57227.1"/>
    </source>
</evidence>
<dbReference type="OrthoDB" id="368909at2759"/>
<dbReference type="Proteomes" id="UP000193719">
    <property type="component" value="Unassembled WGS sequence"/>
</dbReference>
<dbReference type="PANTHER" id="PTHR10701:SF5">
    <property type="entry name" value="N-ALPHA-ACETYLTRANSFERASE 38, NATC AUXILIARY SUBUNIT"/>
    <property type="match status" value="1"/>
</dbReference>
<dbReference type="Pfam" id="PF01423">
    <property type="entry name" value="LSM"/>
    <property type="match status" value="1"/>
</dbReference>
<dbReference type="SMART" id="SM00651">
    <property type="entry name" value="Sm"/>
    <property type="match status" value="1"/>
</dbReference>
<dbReference type="SUPFAM" id="SSF50182">
    <property type="entry name" value="Sm-like ribonucleoproteins"/>
    <property type="match status" value="1"/>
</dbReference>
<proteinExistence type="predicted"/>
<comment type="caution">
    <text evidence="2">The sequence shown here is derived from an EMBL/GenBank/DDBJ whole genome shotgun (WGS) entry which is preliminary data.</text>
</comment>
<protein>
    <recommendedName>
        <fullName evidence="1">Sm domain-containing protein</fullName>
    </recommendedName>
</protein>
<dbReference type="GO" id="GO:0031417">
    <property type="term" value="C:NatC complex"/>
    <property type="evidence" value="ECO:0007669"/>
    <property type="project" value="InterPro"/>
</dbReference>